<dbReference type="KEGG" id="gtt:GUITHDRAFT_113550"/>
<feature type="compositionally biased region" description="Basic and acidic residues" evidence="1">
    <location>
        <begin position="139"/>
        <end position="159"/>
    </location>
</feature>
<evidence type="ECO:0000313" key="3">
    <source>
        <dbReference type="EnsemblProtists" id="EKX40309"/>
    </source>
</evidence>
<accession>L1IWS9</accession>
<organism evidence="2">
    <name type="scientific">Guillardia theta (strain CCMP2712)</name>
    <name type="common">Cryptophyte</name>
    <dbReference type="NCBI Taxonomy" id="905079"/>
    <lineage>
        <taxon>Eukaryota</taxon>
        <taxon>Cryptophyceae</taxon>
        <taxon>Pyrenomonadales</taxon>
        <taxon>Geminigeraceae</taxon>
        <taxon>Guillardia</taxon>
    </lineage>
</organism>
<feature type="region of interest" description="Disordered" evidence="1">
    <location>
        <begin position="112"/>
        <end position="181"/>
    </location>
</feature>
<name>L1IWS9_GUITC</name>
<evidence type="ECO:0000313" key="2">
    <source>
        <dbReference type="EMBL" id="EKX40309.1"/>
    </source>
</evidence>
<proteinExistence type="predicted"/>
<protein>
    <submittedName>
        <fullName evidence="2 3">Uncharacterized protein</fullName>
    </submittedName>
</protein>
<dbReference type="PaxDb" id="55529-EKX40309"/>
<dbReference type="EnsemblProtists" id="EKX40309">
    <property type="protein sequence ID" value="EKX40309"/>
    <property type="gene ID" value="GUITHDRAFT_113550"/>
</dbReference>
<reference evidence="4" key="2">
    <citation type="submission" date="2012-11" db="EMBL/GenBank/DDBJ databases">
        <authorList>
            <person name="Kuo A."/>
            <person name="Curtis B.A."/>
            <person name="Tanifuji G."/>
            <person name="Burki F."/>
            <person name="Gruber A."/>
            <person name="Irimia M."/>
            <person name="Maruyama S."/>
            <person name="Arias M.C."/>
            <person name="Ball S.G."/>
            <person name="Gile G.H."/>
            <person name="Hirakawa Y."/>
            <person name="Hopkins J.F."/>
            <person name="Rensing S.A."/>
            <person name="Schmutz J."/>
            <person name="Symeonidi A."/>
            <person name="Elias M."/>
            <person name="Eveleigh R.J."/>
            <person name="Herman E.K."/>
            <person name="Klute M.J."/>
            <person name="Nakayama T."/>
            <person name="Obornik M."/>
            <person name="Reyes-Prieto A."/>
            <person name="Armbrust E.V."/>
            <person name="Aves S.J."/>
            <person name="Beiko R.G."/>
            <person name="Coutinho P."/>
            <person name="Dacks J.B."/>
            <person name="Durnford D.G."/>
            <person name="Fast N.M."/>
            <person name="Green B.R."/>
            <person name="Grisdale C."/>
            <person name="Hempe F."/>
            <person name="Henrissat B."/>
            <person name="Hoppner M.P."/>
            <person name="Ishida K.-I."/>
            <person name="Kim E."/>
            <person name="Koreny L."/>
            <person name="Kroth P.G."/>
            <person name="Liu Y."/>
            <person name="Malik S.-B."/>
            <person name="Maier U.G."/>
            <person name="McRose D."/>
            <person name="Mock T."/>
            <person name="Neilson J.A."/>
            <person name="Onodera N.T."/>
            <person name="Poole A.M."/>
            <person name="Pritham E.J."/>
            <person name="Richards T.A."/>
            <person name="Rocap G."/>
            <person name="Roy S.W."/>
            <person name="Sarai C."/>
            <person name="Schaack S."/>
            <person name="Shirato S."/>
            <person name="Slamovits C.H."/>
            <person name="Spencer D.F."/>
            <person name="Suzuki S."/>
            <person name="Worden A.Z."/>
            <person name="Zauner S."/>
            <person name="Barry K."/>
            <person name="Bell C."/>
            <person name="Bharti A.K."/>
            <person name="Crow J.A."/>
            <person name="Grimwood J."/>
            <person name="Kramer R."/>
            <person name="Lindquist E."/>
            <person name="Lucas S."/>
            <person name="Salamov A."/>
            <person name="McFadden G.I."/>
            <person name="Lane C.E."/>
            <person name="Keeling P.J."/>
            <person name="Gray M.W."/>
            <person name="Grigoriev I.V."/>
            <person name="Archibald J.M."/>
        </authorList>
    </citation>
    <scope>NUCLEOTIDE SEQUENCE</scope>
    <source>
        <strain evidence="4">CCMP2712</strain>
    </source>
</reference>
<keyword evidence="4" id="KW-1185">Reference proteome</keyword>
<reference evidence="2 4" key="1">
    <citation type="journal article" date="2012" name="Nature">
        <title>Algal genomes reveal evolutionary mosaicism and the fate of nucleomorphs.</title>
        <authorList>
            <consortium name="DOE Joint Genome Institute"/>
            <person name="Curtis B.A."/>
            <person name="Tanifuji G."/>
            <person name="Burki F."/>
            <person name="Gruber A."/>
            <person name="Irimia M."/>
            <person name="Maruyama S."/>
            <person name="Arias M.C."/>
            <person name="Ball S.G."/>
            <person name="Gile G.H."/>
            <person name="Hirakawa Y."/>
            <person name="Hopkins J.F."/>
            <person name="Kuo A."/>
            <person name="Rensing S.A."/>
            <person name="Schmutz J."/>
            <person name="Symeonidi A."/>
            <person name="Elias M."/>
            <person name="Eveleigh R.J."/>
            <person name="Herman E.K."/>
            <person name="Klute M.J."/>
            <person name="Nakayama T."/>
            <person name="Obornik M."/>
            <person name="Reyes-Prieto A."/>
            <person name="Armbrust E.V."/>
            <person name="Aves S.J."/>
            <person name="Beiko R.G."/>
            <person name="Coutinho P."/>
            <person name="Dacks J.B."/>
            <person name="Durnford D.G."/>
            <person name="Fast N.M."/>
            <person name="Green B.R."/>
            <person name="Grisdale C.J."/>
            <person name="Hempel F."/>
            <person name="Henrissat B."/>
            <person name="Hoppner M.P."/>
            <person name="Ishida K."/>
            <person name="Kim E."/>
            <person name="Koreny L."/>
            <person name="Kroth P.G."/>
            <person name="Liu Y."/>
            <person name="Malik S.B."/>
            <person name="Maier U.G."/>
            <person name="McRose D."/>
            <person name="Mock T."/>
            <person name="Neilson J.A."/>
            <person name="Onodera N.T."/>
            <person name="Poole A.M."/>
            <person name="Pritham E.J."/>
            <person name="Richards T.A."/>
            <person name="Rocap G."/>
            <person name="Roy S.W."/>
            <person name="Sarai C."/>
            <person name="Schaack S."/>
            <person name="Shirato S."/>
            <person name="Slamovits C.H."/>
            <person name="Spencer D.F."/>
            <person name="Suzuki S."/>
            <person name="Worden A.Z."/>
            <person name="Zauner S."/>
            <person name="Barry K."/>
            <person name="Bell C."/>
            <person name="Bharti A.K."/>
            <person name="Crow J.A."/>
            <person name="Grimwood J."/>
            <person name="Kramer R."/>
            <person name="Lindquist E."/>
            <person name="Lucas S."/>
            <person name="Salamov A."/>
            <person name="McFadden G.I."/>
            <person name="Lane C.E."/>
            <person name="Keeling P.J."/>
            <person name="Gray M.W."/>
            <person name="Grigoriev I.V."/>
            <person name="Archibald J.M."/>
        </authorList>
    </citation>
    <scope>NUCLEOTIDE SEQUENCE</scope>
    <source>
        <strain evidence="2 4">CCMP2712</strain>
    </source>
</reference>
<evidence type="ECO:0000313" key="4">
    <source>
        <dbReference type="Proteomes" id="UP000011087"/>
    </source>
</evidence>
<dbReference type="RefSeq" id="XP_005827289.1">
    <property type="nucleotide sequence ID" value="XM_005827232.1"/>
</dbReference>
<gene>
    <name evidence="2" type="ORF">GUITHDRAFT_113550</name>
</gene>
<reference evidence="3" key="3">
    <citation type="submission" date="2016-03" db="UniProtKB">
        <authorList>
            <consortium name="EnsemblProtists"/>
        </authorList>
    </citation>
    <scope>IDENTIFICATION</scope>
</reference>
<sequence length="236" mass="27055">MGSSPSRVQPVPSSKGSPRTAAVIEDVVDTLQGLWCVTFDERAASETFDREQQEMLRCVDHCWEVSEKLEKESDEWRKEELRLLLAKAREKMRFLRAKRNFSSLEFTHALPSGRQTVSETKTAAGPRDDSPLLPFRAEGPVEKEEKTQGRRGAEGKENSRNSQAARQQRGQDKWLAEQTRQNEERRRLLAKSLLYDPSRWRDRVVCKLARENAEMEEIIANYSDAASTVCTISLDR</sequence>
<dbReference type="AlphaFoldDB" id="L1IWS9"/>
<dbReference type="Proteomes" id="UP000011087">
    <property type="component" value="Unassembled WGS sequence"/>
</dbReference>
<dbReference type="GeneID" id="17297118"/>
<feature type="compositionally biased region" description="Basic and acidic residues" evidence="1">
    <location>
        <begin position="169"/>
        <end position="181"/>
    </location>
</feature>
<evidence type="ECO:0000256" key="1">
    <source>
        <dbReference type="SAM" id="MobiDB-lite"/>
    </source>
</evidence>
<dbReference type="EMBL" id="JH993032">
    <property type="protein sequence ID" value="EKX40309.1"/>
    <property type="molecule type" value="Genomic_DNA"/>
</dbReference>
<dbReference type="HOGENOM" id="CLU_1177328_0_0_1"/>